<dbReference type="InterPro" id="IPR020835">
    <property type="entry name" value="Catalase_sf"/>
</dbReference>
<protein>
    <recommendedName>
        <fullName evidence="7">Catalase-related peroxidase</fullName>
        <ecNumber evidence="7">1.11.1.-</ecNumber>
    </recommendedName>
</protein>
<evidence type="ECO:0000256" key="3">
    <source>
        <dbReference type="ARBA" id="ARBA00022617"/>
    </source>
</evidence>
<dbReference type="Pfam" id="PF00199">
    <property type="entry name" value="Catalase"/>
    <property type="match status" value="1"/>
</dbReference>
<dbReference type="InterPro" id="IPR018028">
    <property type="entry name" value="Catalase"/>
</dbReference>
<evidence type="ECO:0000313" key="13">
    <source>
        <dbReference type="Proteomes" id="UP000004816"/>
    </source>
</evidence>
<dbReference type="SMART" id="SM01060">
    <property type="entry name" value="Catalase"/>
    <property type="match status" value="1"/>
</dbReference>
<comment type="similarity">
    <text evidence="1 7">Belongs to the catalase family.</text>
</comment>
<gene>
    <name evidence="12" type="ORF">HMPREF9336_02846</name>
</gene>
<keyword evidence="2 7" id="KW-0575">Peroxidase</keyword>
<feature type="domain" description="Catalase core" evidence="11">
    <location>
        <begin position="15"/>
        <end position="352"/>
    </location>
</feature>
<evidence type="ECO:0000256" key="9">
    <source>
        <dbReference type="PIRSR" id="PIRSR000296-2"/>
    </source>
</evidence>
<evidence type="ECO:0000256" key="8">
    <source>
        <dbReference type="PIRSR" id="PIRSR000296-1"/>
    </source>
</evidence>
<evidence type="ECO:0000256" key="4">
    <source>
        <dbReference type="ARBA" id="ARBA00022723"/>
    </source>
</evidence>
<dbReference type="PANTHER" id="PTHR11465">
    <property type="entry name" value="CATALASE"/>
    <property type="match status" value="1"/>
</dbReference>
<evidence type="ECO:0000256" key="6">
    <source>
        <dbReference type="ARBA" id="ARBA00023004"/>
    </source>
</evidence>
<dbReference type="GO" id="GO:0020037">
    <property type="term" value="F:heme binding"/>
    <property type="evidence" value="ECO:0007669"/>
    <property type="project" value="InterPro"/>
</dbReference>
<dbReference type="Proteomes" id="UP000004816">
    <property type="component" value="Unassembled WGS sequence"/>
</dbReference>
<dbReference type="eggNOG" id="COG0753">
    <property type="taxonomic scope" value="Bacteria"/>
</dbReference>
<dbReference type="EC" id="1.11.1.-" evidence="7"/>
<proteinExistence type="inferred from homology"/>
<evidence type="ECO:0000259" key="11">
    <source>
        <dbReference type="SMART" id="SM01060"/>
    </source>
</evidence>
<evidence type="ECO:0000256" key="10">
    <source>
        <dbReference type="SAM" id="Phobius"/>
    </source>
</evidence>
<dbReference type="CDD" id="cd08153">
    <property type="entry name" value="srpA_like"/>
    <property type="match status" value="1"/>
</dbReference>
<dbReference type="HOGENOM" id="CLU_045961_1_0_11"/>
<dbReference type="InterPro" id="IPR024168">
    <property type="entry name" value="Catalase_SrpA-type_pred"/>
</dbReference>
<dbReference type="AlphaFoldDB" id="E5XTM4"/>
<dbReference type="EMBL" id="ACZI02000001">
    <property type="protein sequence ID" value="EFV12286.1"/>
    <property type="molecule type" value="Genomic_DNA"/>
</dbReference>
<dbReference type="GO" id="GO:0046872">
    <property type="term" value="F:metal ion binding"/>
    <property type="evidence" value="ECO:0007669"/>
    <property type="project" value="UniProtKB-KW"/>
</dbReference>
<comment type="cofactor">
    <cofactor evidence="7">
        <name>heme</name>
        <dbReference type="ChEBI" id="CHEBI:30413"/>
    </cofactor>
</comment>
<dbReference type="PIRSF" id="PIRSF000296">
    <property type="entry name" value="SrpA"/>
    <property type="match status" value="1"/>
</dbReference>
<feature type="active site" evidence="8">
    <location>
        <position position="63"/>
    </location>
</feature>
<reference evidence="12 13" key="1">
    <citation type="journal article" date="2011" name="Stand. Genomic Sci.">
        <title>High quality draft genome sequence of Segniliparus rugosus CDC 945(T)= (ATCC BAA-974(T)).</title>
        <authorList>
            <person name="Earl A.M."/>
            <person name="Desjardins C.A."/>
            <person name="Fitzgerald M.G."/>
            <person name="Arachchi H.M."/>
            <person name="Zeng Q."/>
            <person name="Mehta T."/>
            <person name="Griggs A."/>
            <person name="Birren B.W."/>
            <person name="Toney N.C."/>
            <person name="Carr J."/>
            <person name="Posey J."/>
            <person name="Butler W.R."/>
        </authorList>
    </citation>
    <scope>NUCLEOTIDE SEQUENCE [LARGE SCALE GENOMIC DNA]</scope>
    <source>
        <strain evidence="13">ATCC BAA-974 / DSM 45345 / CCUG 50838 / CIP 108380 / JCM 13579 / CDC 945</strain>
    </source>
</reference>
<evidence type="ECO:0000256" key="7">
    <source>
        <dbReference type="PIRNR" id="PIRNR000296"/>
    </source>
</evidence>
<keyword evidence="3 7" id="KW-0349">Heme</keyword>
<dbReference type="SUPFAM" id="SSF56634">
    <property type="entry name" value="Heme-dependent catalase-like"/>
    <property type="match status" value="1"/>
</dbReference>
<keyword evidence="4 7" id="KW-0479">Metal-binding</keyword>
<dbReference type="PANTHER" id="PTHR11465:SF9">
    <property type="entry name" value="CATALASE"/>
    <property type="match status" value="1"/>
</dbReference>
<evidence type="ECO:0000256" key="2">
    <source>
        <dbReference type="ARBA" id="ARBA00022559"/>
    </source>
</evidence>
<dbReference type="InterPro" id="IPR006311">
    <property type="entry name" value="TAT_signal"/>
</dbReference>
<sequence length="352" mass="37097">MVGQPLTRRSLLGLLAAGGFAAAGLGGFLYAEGRIGPARVNARAFVDLLESLGGRFAGYRRAHGKGMAVTGRFESSGAGAEVSSASVFAKGEHRLDGRFSLGGPNAHQPDALGAARGLGLRFFLPEGEQWRTAMINSPVFPAQTPEAFFAFNVANRPDPATGKPDPAKLAEFLAANPATAAALAIAQAAKPSPTFASSTFYGLSAFVCTHGSGTKTPVRFSLVPDGAEAAEAVGDGPDFLFEDLAERLRRGPVRYKLMLQIGEPGEDPTNDPTKPWPESRRRIEAGTVVLEPAAKAAAARIRDTNFDPTVLPEGIELSDDPIPPARAAIYAESFRRRSLERPPAAQQFGEEG</sequence>
<keyword evidence="10" id="KW-0472">Membrane</keyword>
<accession>E5XTM4</accession>
<evidence type="ECO:0000256" key="1">
    <source>
        <dbReference type="ARBA" id="ARBA00005329"/>
    </source>
</evidence>
<evidence type="ECO:0000256" key="5">
    <source>
        <dbReference type="ARBA" id="ARBA00023002"/>
    </source>
</evidence>
<keyword evidence="10" id="KW-1133">Transmembrane helix</keyword>
<keyword evidence="13" id="KW-1185">Reference proteome</keyword>
<dbReference type="STRING" id="679197.HMPREF9336_02846"/>
<dbReference type="InterPro" id="IPR011614">
    <property type="entry name" value="Catalase_core"/>
</dbReference>
<feature type="transmembrane region" description="Helical" evidence="10">
    <location>
        <begin position="12"/>
        <end position="31"/>
    </location>
</feature>
<organism evidence="12 13">
    <name type="scientific">Segniliparus rugosus (strain ATCC BAA-974 / DSM 45345 / CCUG 50838 / CIP 108380 / JCM 13579 / CDC 945)</name>
    <dbReference type="NCBI Taxonomy" id="679197"/>
    <lineage>
        <taxon>Bacteria</taxon>
        <taxon>Bacillati</taxon>
        <taxon>Actinomycetota</taxon>
        <taxon>Actinomycetes</taxon>
        <taxon>Mycobacteriales</taxon>
        <taxon>Segniliparaceae</taxon>
        <taxon>Segniliparus</taxon>
    </lineage>
</organism>
<dbReference type="GO" id="GO:0042542">
    <property type="term" value="P:response to hydrogen peroxide"/>
    <property type="evidence" value="ECO:0007669"/>
    <property type="project" value="TreeGrafter"/>
</dbReference>
<feature type="binding site" description="axial binding residue" evidence="9">
    <location>
        <position position="330"/>
    </location>
    <ligand>
        <name>heme</name>
        <dbReference type="ChEBI" id="CHEBI:30413"/>
    </ligand>
    <ligandPart>
        <name>Fe</name>
        <dbReference type="ChEBI" id="CHEBI:18248"/>
    </ligandPart>
</feature>
<comment type="caution">
    <text evidence="12">The sequence shown here is derived from an EMBL/GenBank/DDBJ whole genome shotgun (WGS) entry which is preliminary data.</text>
</comment>
<keyword evidence="5 7" id="KW-0560">Oxidoreductase</keyword>
<keyword evidence="6 7" id="KW-0408">Iron</keyword>
<keyword evidence="10" id="KW-0812">Transmembrane</keyword>
<dbReference type="GO" id="GO:0042744">
    <property type="term" value="P:hydrogen peroxide catabolic process"/>
    <property type="evidence" value="ECO:0007669"/>
    <property type="project" value="TreeGrafter"/>
</dbReference>
<dbReference type="GO" id="GO:0005737">
    <property type="term" value="C:cytoplasm"/>
    <property type="evidence" value="ECO:0007669"/>
    <property type="project" value="TreeGrafter"/>
</dbReference>
<dbReference type="GO" id="GO:0004096">
    <property type="term" value="F:catalase activity"/>
    <property type="evidence" value="ECO:0007669"/>
    <property type="project" value="InterPro"/>
</dbReference>
<dbReference type="RefSeq" id="WP_007471480.1">
    <property type="nucleotide sequence ID" value="NZ_KI391953.1"/>
</dbReference>
<comment type="function">
    <text evidence="7">Has an organic peroxide-dependent peroxidase activity.</text>
</comment>
<dbReference type="Gene3D" id="1.20.1280.120">
    <property type="match status" value="1"/>
</dbReference>
<dbReference type="Gene3D" id="2.40.180.10">
    <property type="entry name" value="Catalase core domain"/>
    <property type="match status" value="1"/>
</dbReference>
<dbReference type="PROSITE" id="PS51402">
    <property type="entry name" value="CATALASE_3"/>
    <property type="match status" value="1"/>
</dbReference>
<dbReference type="OrthoDB" id="255727at2"/>
<dbReference type="PROSITE" id="PS51318">
    <property type="entry name" value="TAT"/>
    <property type="match status" value="1"/>
</dbReference>
<evidence type="ECO:0000313" key="12">
    <source>
        <dbReference type="EMBL" id="EFV12286.1"/>
    </source>
</evidence>
<name>E5XTM4_SEGRC</name>